<accession>A0AAP0C489</accession>
<name>A0AAP0C489_9ASPA</name>
<dbReference type="Proteomes" id="UP001418222">
    <property type="component" value="Unassembled WGS sequence"/>
</dbReference>
<protein>
    <submittedName>
        <fullName evidence="1">Uncharacterized protein</fullName>
    </submittedName>
</protein>
<proteinExistence type="predicted"/>
<reference evidence="1 2" key="1">
    <citation type="journal article" date="2022" name="Nat. Plants">
        <title>Genomes of leafy and leafless Platanthera orchids illuminate the evolution of mycoheterotrophy.</title>
        <authorList>
            <person name="Li M.H."/>
            <person name="Liu K.W."/>
            <person name="Li Z."/>
            <person name="Lu H.C."/>
            <person name="Ye Q.L."/>
            <person name="Zhang D."/>
            <person name="Wang J.Y."/>
            <person name="Li Y.F."/>
            <person name="Zhong Z.M."/>
            <person name="Liu X."/>
            <person name="Yu X."/>
            <person name="Liu D.K."/>
            <person name="Tu X.D."/>
            <person name="Liu B."/>
            <person name="Hao Y."/>
            <person name="Liao X.Y."/>
            <person name="Jiang Y.T."/>
            <person name="Sun W.H."/>
            <person name="Chen J."/>
            <person name="Chen Y.Q."/>
            <person name="Ai Y."/>
            <person name="Zhai J.W."/>
            <person name="Wu S.S."/>
            <person name="Zhou Z."/>
            <person name="Hsiao Y.Y."/>
            <person name="Wu W.L."/>
            <person name="Chen Y.Y."/>
            <person name="Lin Y.F."/>
            <person name="Hsu J.L."/>
            <person name="Li C.Y."/>
            <person name="Wang Z.W."/>
            <person name="Zhao X."/>
            <person name="Zhong W.Y."/>
            <person name="Ma X.K."/>
            <person name="Ma L."/>
            <person name="Huang J."/>
            <person name="Chen G.Z."/>
            <person name="Huang M.Z."/>
            <person name="Huang L."/>
            <person name="Peng D.H."/>
            <person name="Luo Y.B."/>
            <person name="Zou S.Q."/>
            <person name="Chen S.P."/>
            <person name="Lan S."/>
            <person name="Tsai W.C."/>
            <person name="Van de Peer Y."/>
            <person name="Liu Z.J."/>
        </authorList>
    </citation>
    <scope>NUCLEOTIDE SEQUENCE [LARGE SCALE GENOMIC DNA]</scope>
    <source>
        <strain evidence="1">Lor287</strain>
    </source>
</reference>
<evidence type="ECO:0000313" key="2">
    <source>
        <dbReference type="Proteomes" id="UP001418222"/>
    </source>
</evidence>
<keyword evidence="2" id="KW-1185">Reference proteome</keyword>
<dbReference type="AlphaFoldDB" id="A0AAP0C489"/>
<comment type="caution">
    <text evidence="1">The sequence shown here is derived from an EMBL/GenBank/DDBJ whole genome shotgun (WGS) entry which is preliminary data.</text>
</comment>
<evidence type="ECO:0000313" key="1">
    <source>
        <dbReference type="EMBL" id="KAK8957697.1"/>
    </source>
</evidence>
<dbReference type="EMBL" id="JBBWWQ010000001">
    <property type="protein sequence ID" value="KAK8957697.1"/>
    <property type="molecule type" value="Genomic_DNA"/>
</dbReference>
<sequence length="145" mass="16111">MAALFRAYDFSAAAIRHPIPRRRFSPDGTIRRIPFRPIAAAVVGDGLREGIREFYDESSGLWENIWGDHMHHGFYDAGTPATADGHRSAQIRMIEEALRFSKISAEDEGCLEWLVVDYSRTLAVTLYVTPLTSGVVAATSLLESV</sequence>
<organism evidence="1 2">
    <name type="scientific">Platanthera zijinensis</name>
    <dbReference type="NCBI Taxonomy" id="2320716"/>
    <lineage>
        <taxon>Eukaryota</taxon>
        <taxon>Viridiplantae</taxon>
        <taxon>Streptophyta</taxon>
        <taxon>Embryophyta</taxon>
        <taxon>Tracheophyta</taxon>
        <taxon>Spermatophyta</taxon>
        <taxon>Magnoliopsida</taxon>
        <taxon>Liliopsida</taxon>
        <taxon>Asparagales</taxon>
        <taxon>Orchidaceae</taxon>
        <taxon>Orchidoideae</taxon>
        <taxon>Orchideae</taxon>
        <taxon>Orchidinae</taxon>
        <taxon>Platanthera</taxon>
    </lineage>
</organism>
<gene>
    <name evidence="1" type="ORF">KSP39_PZI000587</name>
</gene>